<evidence type="ECO:0000313" key="3">
    <source>
        <dbReference type="Proteomes" id="UP000050502"/>
    </source>
</evidence>
<accession>A0A0P6XSH1</accession>
<dbReference type="Pfam" id="PF13485">
    <property type="entry name" value="Peptidase_MA_2"/>
    <property type="match status" value="1"/>
</dbReference>
<evidence type="ECO:0000313" key="2">
    <source>
        <dbReference type="EMBL" id="KPL87313.1"/>
    </source>
</evidence>
<reference evidence="2 3" key="1">
    <citation type="submission" date="2015-07" db="EMBL/GenBank/DDBJ databases">
        <title>Whole genome sequence of Ardenticatena maritima DSM 23922.</title>
        <authorList>
            <person name="Hemp J."/>
            <person name="Ward L.M."/>
            <person name="Pace L.A."/>
            <person name="Fischer W.W."/>
        </authorList>
    </citation>
    <scope>NUCLEOTIDE SEQUENCE [LARGE SCALE GENOMIC DNA]</scope>
    <source>
        <strain evidence="2 3">110S</strain>
    </source>
</reference>
<protein>
    <recommendedName>
        <fullName evidence="1">Peptidase MA-like domain-containing protein</fullName>
    </recommendedName>
</protein>
<evidence type="ECO:0000259" key="1">
    <source>
        <dbReference type="Pfam" id="PF13485"/>
    </source>
</evidence>
<dbReference type="InterPro" id="IPR039568">
    <property type="entry name" value="Peptidase_MA-like_dom"/>
</dbReference>
<feature type="domain" description="Peptidase MA-like" evidence="1">
    <location>
        <begin position="94"/>
        <end position="221"/>
    </location>
</feature>
<dbReference type="Proteomes" id="UP000050502">
    <property type="component" value="Unassembled WGS sequence"/>
</dbReference>
<dbReference type="RefSeq" id="WP_060687669.1">
    <property type="nucleotide sequence ID" value="NZ_LGKN01000006.1"/>
</dbReference>
<gene>
    <name evidence="2" type="ORF">SE16_12565</name>
</gene>
<dbReference type="EMBL" id="LGKN01000006">
    <property type="protein sequence ID" value="KPL87313.1"/>
    <property type="molecule type" value="Genomic_DNA"/>
</dbReference>
<proteinExistence type="predicted"/>
<name>A0A0P6XSH1_9CHLR</name>
<comment type="caution">
    <text evidence="2">The sequence shown here is derived from an EMBL/GenBank/DDBJ whole genome shotgun (WGS) entry which is preliminary data.</text>
</comment>
<dbReference type="AlphaFoldDB" id="A0A0P6XSH1"/>
<sequence length="481" mass="53596">MWTRLRLAFAAILLLLLLTASWGQGVPPTSAQTSAAWVHLDVPPLRLHALPHTYAAHHLPDLAREAQASLNRIAARLDMPVTTPLDIYFVERIFWQGGVAYGSKVIISWPARNYLRIPIAAYLDHELTHALASRLTQPDGETNALLAEGLAVWATGGHYGVEPIHHIAAALARSPNYITIPDLADNLHAYQHETAYIEAGSFVGYLVETYGLETVKRLYASANTPERIIGRTYAQLERDWLTWLRPIPNDPAIAHWFDLRVRIFDAMRTYQETFDPAARELPPEPSNWTAEHVRTYAHTTQDPFAIVLETLLADINAAHRCGDLDAAESLLQRLTTAMRARAPTDADLHARLETVLAVQNARRWAQGDPTAAPPTPAVLLWAPLLALAERTGARLTITDLATLSPNHAVATLLIEKRWSDTSLVLQWQTTNTGTKWLITAITEQTQRSRDLCTKSPIASTTNRHSRTSTLVWLKPMRASSW</sequence>
<organism evidence="2 3">
    <name type="scientific">Ardenticatena maritima</name>
    <dbReference type="NCBI Taxonomy" id="872965"/>
    <lineage>
        <taxon>Bacteria</taxon>
        <taxon>Bacillati</taxon>
        <taxon>Chloroflexota</taxon>
        <taxon>Ardenticatenia</taxon>
        <taxon>Ardenticatenales</taxon>
        <taxon>Ardenticatenaceae</taxon>
        <taxon>Ardenticatena</taxon>
    </lineage>
</organism>